<sequence>MGFVKVATDIGSANGDVMELPLEGDQTLSLTTLTASFPEACGLKYKSSSGFTRGIRCVNGCFYPPSTDGWGSAVYLCIFKASEGSPSLTPLTTKRANPFQSMYGSKNEWIVKKNKTEAMLSSASAAGPSDTVTKKKNEIKNFTRDFVLLQNCTIPKTPLSDNAFDALGAEGLVFRGIKFTTAMSDVDVVKQINKALEASKLGKSIDFTLINTKLKKMDHFHVAKNVALLDGQFLFERTSLKYFIYIVPKQNLFDEDNSSKSFSDSDSSDRGVFMSVPKKKFTKTSKTAQKKNLNGSGSDDTNLTGEIIQCYRSNAQNTQRTFVKVNRQEKVLPTLISIISDKEFIFTAKPSVSFISECGVGFGPTKALCSKALNEIRVSDFLEGGDYLKTFIRCEPMLEEFEKYGKICAWSIMHSGITPAFFNRVFVEILLRGSEEALKMNLTLADVANSSIRQELQVVMEAEDVASINSAMADSLLFQYIRTYTRVTRANFEEERTIAVKAALQHCCVKRIADGVKAFGKGFNQYNLLTFLKAQPEAAKDIFCQKIEKIYSKEMLLYQFHISNDDRKTQVYKFLVTYLEKAEGPAPRFSLNNILESITGHVTIPPLGYGECKPTIQVTDTESVRIRECFNRQELPRSADDYDIFEMTFNIALQDVSYTEV</sequence>
<dbReference type="Gene3D" id="3.90.1750.10">
    <property type="entry name" value="Hect, E3 ligase catalytic domains"/>
    <property type="match status" value="1"/>
</dbReference>
<protein>
    <recommendedName>
        <fullName evidence="1">TAR DNA-binding protein 43 N-terminal domain-containing protein</fullName>
    </recommendedName>
</protein>
<feature type="domain" description="TAR DNA-binding protein 43 N-terminal" evidence="1">
    <location>
        <begin position="13"/>
        <end position="79"/>
    </location>
</feature>
<proteinExistence type="predicted"/>
<dbReference type="GO" id="GO:0004842">
    <property type="term" value="F:ubiquitin-protein transferase activity"/>
    <property type="evidence" value="ECO:0007669"/>
    <property type="project" value="InterPro"/>
</dbReference>
<dbReference type="Proteomes" id="UP001152759">
    <property type="component" value="Chromosome 1"/>
</dbReference>
<reference evidence="2" key="1">
    <citation type="submission" date="2021-12" db="EMBL/GenBank/DDBJ databases">
        <authorList>
            <person name="King R."/>
        </authorList>
    </citation>
    <scope>NUCLEOTIDE SEQUENCE</scope>
</reference>
<dbReference type="EMBL" id="OU963862">
    <property type="protein sequence ID" value="CAH0381426.1"/>
    <property type="molecule type" value="Genomic_DNA"/>
</dbReference>
<dbReference type="CDD" id="cd19609">
    <property type="entry name" value="NTD_TDP-43"/>
    <property type="match status" value="1"/>
</dbReference>
<dbReference type="SUPFAM" id="SSF56204">
    <property type="entry name" value="Hect, E3 ligase catalytic domain"/>
    <property type="match status" value="1"/>
</dbReference>
<organism evidence="2 3">
    <name type="scientific">Bemisia tabaci</name>
    <name type="common">Sweetpotato whitefly</name>
    <name type="synonym">Aleurodes tabaci</name>
    <dbReference type="NCBI Taxonomy" id="7038"/>
    <lineage>
        <taxon>Eukaryota</taxon>
        <taxon>Metazoa</taxon>
        <taxon>Ecdysozoa</taxon>
        <taxon>Arthropoda</taxon>
        <taxon>Hexapoda</taxon>
        <taxon>Insecta</taxon>
        <taxon>Pterygota</taxon>
        <taxon>Neoptera</taxon>
        <taxon>Paraneoptera</taxon>
        <taxon>Hemiptera</taxon>
        <taxon>Sternorrhyncha</taxon>
        <taxon>Aleyrodoidea</taxon>
        <taxon>Aleyrodidae</taxon>
        <taxon>Aleyrodinae</taxon>
        <taxon>Bemisia</taxon>
    </lineage>
</organism>
<name>A0A9P0A0E8_BEMTA</name>
<keyword evidence="3" id="KW-1185">Reference proteome</keyword>
<dbReference type="Pfam" id="PF18694">
    <property type="entry name" value="TDP-43_N"/>
    <property type="match status" value="1"/>
</dbReference>
<dbReference type="InterPro" id="IPR041105">
    <property type="entry name" value="TDP-43_N"/>
</dbReference>
<gene>
    <name evidence="2" type="ORF">BEMITA_LOCUS1080</name>
</gene>
<evidence type="ECO:0000313" key="3">
    <source>
        <dbReference type="Proteomes" id="UP001152759"/>
    </source>
</evidence>
<evidence type="ECO:0000313" key="2">
    <source>
        <dbReference type="EMBL" id="CAH0381426.1"/>
    </source>
</evidence>
<dbReference type="AlphaFoldDB" id="A0A9P0A0E8"/>
<evidence type="ECO:0000259" key="1">
    <source>
        <dbReference type="Pfam" id="PF18694"/>
    </source>
</evidence>
<dbReference type="InterPro" id="IPR035983">
    <property type="entry name" value="Hect_E3_ubiquitin_ligase"/>
</dbReference>
<accession>A0A9P0A0E8</accession>